<sequence length="214" mass="23215">MTLSDLEAGAVAALTGTRWSVTDAPAHVESCPGLYAIYGDERAHRDLGLADDPAALAAPDRPLYVGKAERSFVERDLKEHFAAVPGGTTRTGGSTVRRSFAALLRDQLELHAVPRNLANPRSFSMYSLAGDGDAQLTAWMHAHLSLAVWAAPVQMRAKLVDVETELIRHFTPVINIAKNPRKLARLSAARKAMSAEAKAWRPATQAAREAQRDQ</sequence>
<organism evidence="2 3">
    <name type="scientific">Curtobacterium flaccumfaciens</name>
    <dbReference type="NCBI Taxonomy" id="2035"/>
    <lineage>
        <taxon>Bacteria</taxon>
        <taxon>Bacillati</taxon>
        <taxon>Actinomycetota</taxon>
        <taxon>Actinomycetes</taxon>
        <taxon>Micrococcales</taxon>
        <taxon>Microbacteriaceae</taxon>
        <taxon>Curtobacterium</taxon>
    </lineage>
</organism>
<evidence type="ECO:0000313" key="3">
    <source>
        <dbReference type="Proteomes" id="UP000295764"/>
    </source>
</evidence>
<evidence type="ECO:0000259" key="1">
    <source>
        <dbReference type="Pfam" id="PF20815"/>
    </source>
</evidence>
<dbReference type="RefSeq" id="WP_133520980.1">
    <property type="nucleotide sequence ID" value="NZ_SNVW01000014.1"/>
</dbReference>
<dbReference type="InterPro" id="IPR049311">
    <property type="entry name" value="GIY_YIG_cat"/>
</dbReference>
<dbReference type="OrthoDB" id="2866199at2"/>
<comment type="caution">
    <text evidence="2">The sequence shown here is derived from an EMBL/GenBank/DDBJ whole genome shotgun (WGS) entry which is preliminary data.</text>
</comment>
<protein>
    <recommendedName>
        <fullName evidence="1">GIY-YIG catalytic domain-containing protein</fullName>
    </recommendedName>
</protein>
<reference evidence="2 3" key="1">
    <citation type="submission" date="2019-03" db="EMBL/GenBank/DDBJ databases">
        <title>Genomic analyses of the natural microbiome of Caenorhabditis elegans.</title>
        <authorList>
            <person name="Samuel B."/>
        </authorList>
    </citation>
    <scope>NUCLEOTIDE SEQUENCE [LARGE SCALE GENOMIC DNA]</scope>
    <source>
        <strain evidence="2 3">JUb65</strain>
    </source>
</reference>
<dbReference type="Pfam" id="PF20815">
    <property type="entry name" value="GIY_YIG_2"/>
    <property type="match status" value="1"/>
</dbReference>
<dbReference type="EMBL" id="SNVW01000014">
    <property type="protein sequence ID" value="TDN41938.1"/>
    <property type="molecule type" value="Genomic_DNA"/>
</dbReference>
<evidence type="ECO:0000313" key="2">
    <source>
        <dbReference type="EMBL" id="TDN41938.1"/>
    </source>
</evidence>
<accession>A0A4R6DDC5</accession>
<dbReference type="Proteomes" id="UP000295764">
    <property type="component" value="Unassembled WGS sequence"/>
</dbReference>
<name>A0A4R6DDC5_9MICO</name>
<feature type="domain" description="GIY-YIG catalytic" evidence="1">
    <location>
        <begin position="63"/>
        <end position="191"/>
    </location>
</feature>
<proteinExistence type="predicted"/>
<dbReference type="AlphaFoldDB" id="A0A4R6DDC5"/>
<gene>
    <name evidence="2" type="ORF">EDF64_11417</name>
</gene>